<accession>A0A8H5X115</accession>
<evidence type="ECO:0000256" key="1">
    <source>
        <dbReference type="SAM" id="MobiDB-lite"/>
    </source>
</evidence>
<gene>
    <name evidence="3" type="ORF">FHETE_1589</name>
</gene>
<evidence type="ECO:0000259" key="2">
    <source>
        <dbReference type="Pfam" id="PF01728"/>
    </source>
</evidence>
<keyword evidence="3" id="KW-0489">Methyltransferase</keyword>
<dbReference type="InterPro" id="IPR002877">
    <property type="entry name" value="RNA_MeTrfase_FtsJ_dom"/>
</dbReference>
<dbReference type="AlphaFoldDB" id="A0A8H5X115"/>
<dbReference type="InterPro" id="IPR029063">
    <property type="entry name" value="SAM-dependent_MTases_sf"/>
</dbReference>
<feature type="domain" description="Ribosomal RNA methyltransferase FtsJ" evidence="2">
    <location>
        <begin position="103"/>
        <end position="284"/>
    </location>
</feature>
<sequence length="360" mass="40907">MSSESDTETRSLEPNNSPNQSQHAIAVDDKGPEYERGAWTAVREYLMTNGWKSTEGDNHFKKQRQTADKVSDKNTEYFYTMMKTIAKDLDKATGALKLRGIANPSLLDMCTAPGGFVEVALSKNPSIRVRAMSLPVKSGGHEIRLTRNTVNVELRDITTLAGDMGLTKDDIPTNFPGPYDFLFANVFDSSEKFDLVFCDGQVLRTHQRAEWREPREAGRLTLTQLALGLEHLNSGGTMVILLHKLDSWRCFELIHQFSRMARVQLFKHPRSHKMRSSFYLVAKNIQADGEYAKQMVASWKQKYRIATFGTDEEYAKMHQVSSQTAQMELEKFGKEYIALGRNIWRTQADGLENASFMKNE</sequence>
<name>A0A8H5X115_FUSHE</name>
<organism evidence="3 4">
    <name type="scientific">Fusarium heterosporum</name>
    <dbReference type="NCBI Taxonomy" id="42747"/>
    <lineage>
        <taxon>Eukaryota</taxon>
        <taxon>Fungi</taxon>
        <taxon>Dikarya</taxon>
        <taxon>Ascomycota</taxon>
        <taxon>Pezizomycotina</taxon>
        <taxon>Sordariomycetes</taxon>
        <taxon>Hypocreomycetidae</taxon>
        <taxon>Hypocreales</taxon>
        <taxon>Nectriaceae</taxon>
        <taxon>Fusarium</taxon>
        <taxon>Fusarium heterosporum species complex</taxon>
    </lineage>
</organism>
<protein>
    <submittedName>
        <fullName evidence="3">Methyltransferase family</fullName>
    </submittedName>
</protein>
<feature type="compositionally biased region" description="Polar residues" evidence="1">
    <location>
        <begin position="12"/>
        <end position="23"/>
    </location>
</feature>
<evidence type="ECO:0000313" key="4">
    <source>
        <dbReference type="Proteomes" id="UP000567885"/>
    </source>
</evidence>
<dbReference type="GO" id="GO:0032259">
    <property type="term" value="P:methylation"/>
    <property type="evidence" value="ECO:0007669"/>
    <property type="project" value="UniProtKB-KW"/>
</dbReference>
<dbReference type="EMBL" id="JAAGWQ010000025">
    <property type="protein sequence ID" value="KAF5677538.1"/>
    <property type="molecule type" value="Genomic_DNA"/>
</dbReference>
<dbReference type="GO" id="GO:0008168">
    <property type="term" value="F:methyltransferase activity"/>
    <property type="evidence" value="ECO:0007669"/>
    <property type="project" value="UniProtKB-KW"/>
</dbReference>
<comment type="caution">
    <text evidence="3">The sequence shown here is derived from an EMBL/GenBank/DDBJ whole genome shotgun (WGS) entry which is preliminary data.</text>
</comment>
<feature type="region of interest" description="Disordered" evidence="1">
    <location>
        <begin position="1"/>
        <end position="32"/>
    </location>
</feature>
<keyword evidence="3" id="KW-0808">Transferase</keyword>
<dbReference type="SUPFAM" id="SSF53335">
    <property type="entry name" value="S-adenosyl-L-methionine-dependent methyltransferases"/>
    <property type="match status" value="1"/>
</dbReference>
<dbReference type="Pfam" id="PF01728">
    <property type="entry name" value="FtsJ"/>
    <property type="match status" value="1"/>
</dbReference>
<evidence type="ECO:0000313" key="3">
    <source>
        <dbReference type="EMBL" id="KAF5677538.1"/>
    </source>
</evidence>
<dbReference type="Proteomes" id="UP000567885">
    <property type="component" value="Unassembled WGS sequence"/>
</dbReference>
<reference evidence="3 4" key="1">
    <citation type="submission" date="2020-05" db="EMBL/GenBank/DDBJ databases">
        <title>Identification and distribution of gene clusters putatively required for synthesis of sphingolipid metabolism inhibitors in phylogenetically diverse species of the filamentous fungus Fusarium.</title>
        <authorList>
            <person name="Kim H.-S."/>
            <person name="Busman M."/>
            <person name="Brown D.W."/>
            <person name="Divon H."/>
            <person name="Uhlig S."/>
            <person name="Proctor R.H."/>
        </authorList>
    </citation>
    <scope>NUCLEOTIDE SEQUENCE [LARGE SCALE GENOMIC DNA]</scope>
    <source>
        <strain evidence="3 4">NRRL 20693</strain>
    </source>
</reference>
<dbReference type="Gene3D" id="3.40.50.150">
    <property type="entry name" value="Vaccinia Virus protein VP39"/>
    <property type="match status" value="1"/>
</dbReference>
<keyword evidence="4" id="KW-1185">Reference proteome</keyword>
<dbReference type="OrthoDB" id="417125at2759"/>
<proteinExistence type="predicted"/>